<dbReference type="EMBL" id="GIFC01014087">
    <property type="protein sequence ID" value="MXU96170.1"/>
    <property type="molecule type" value="Transcribed_RNA"/>
</dbReference>
<feature type="compositionally biased region" description="Polar residues" evidence="1">
    <location>
        <begin position="33"/>
        <end position="49"/>
    </location>
</feature>
<reference evidence="2" key="1">
    <citation type="submission" date="2019-12" db="EMBL/GenBank/DDBJ databases">
        <title>An insight into the sialome of adult female Ixodes ricinus ticks feeding for 6 days.</title>
        <authorList>
            <person name="Perner J."/>
            <person name="Ribeiro J.M.C."/>
        </authorList>
    </citation>
    <scope>NUCLEOTIDE SEQUENCE</scope>
    <source>
        <strain evidence="2">Semi-engorged</strain>
        <tissue evidence="2">Salivary glands</tissue>
    </source>
</reference>
<evidence type="ECO:0000256" key="1">
    <source>
        <dbReference type="SAM" id="MobiDB-lite"/>
    </source>
</evidence>
<name>A0A6B0V1N2_IXORI</name>
<feature type="region of interest" description="Disordered" evidence="1">
    <location>
        <begin position="29"/>
        <end position="54"/>
    </location>
</feature>
<proteinExistence type="predicted"/>
<protein>
    <submittedName>
        <fullName evidence="2">Putative secreted protein</fullName>
    </submittedName>
</protein>
<accession>A0A6B0V1N2</accession>
<evidence type="ECO:0000313" key="2">
    <source>
        <dbReference type="EMBL" id="MXU96170.1"/>
    </source>
</evidence>
<organism evidence="2">
    <name type="scientific">Ixodes ricinus</name>
    <name type="common">Common tick</name>
    <name type="synonym">Acarus ricinus</name>
    <dbReference type="NCBI Taxonomy" id="34613"/>
    <lineage>
        <taxon>Eukaryota</taxon>
        <taxon>Metazoa</taxon>
        <taxon>Ecdysozoa</taxon>
        <taxon>Arthropoda</taxon>
        <taxon>Chelicerata</taxon>
        <taxon>Arachnida</taxon>
        <taxon>Acari</taxon>
        <taxon>Parasitiformes</taxon>
        <taxon>Ixodida</taxon>
        <taxon>Ixodoidea</taxon>
        <taxon>Ixodidae</taxon>
        <taxon>Ixodinae</taxon>
        <taxon>Ixodes</taxon>
    </lineage>
</organism>
<sequence>MPAMPRTATSYSRYLDRAQGAHLCRAAHERGQSNKGMASTNNPTSTQDPKITRASLGEEAQRLGQVLREYSKRLNPILHEQAQMTDKATAEELRSMVNQAKKSLENTVPTGEGMKTAKDTMTSIILEKMNKNIFEDVEKFSTFIATMSDDIDEIGAGIIEQGTKMCDGTVIEDGLTDFDKKYLWDCVEAFRFTNIQKEINEQAGSMCC</sequence>
<dbReference type="AlphaFoldDB" id="A0A6B0V1N2"/>